<dbReference type="NCBIfam" id="TIGR04294">
    <property type="entry name" value="pre_pil_HX9DG"/>
    <property type="match status" value="1"/>
</dbReference>
<dbReference type="Gene3D" id="3.30.700.10">
    <property type="entry name" value="Glycoprotein, Type 4 Pilin"/>
    <property type="match status" value="1"/>
</dbReference>
<feature type="domain" description="DUF1559" evidence="2">
    <location>
        <begin position="47"/>
        <end position="271"/>
    </location>
</feature>
<dbReference type="KEGG" id="ahel:Q31a_28740"/>
<dbReference type="RefSeq" id="WP_231691185.1">
    <property type="nucleotide sequence ID" value="NZ_CP036298.1"/>
</dbReference>
<dbReference type="Proteomes" id="UP000318017">
    <property type="component" value="Chromosome"/>
</dbReference>
<gene>
    <name evidence="3" type="ORF">Q31a_28740</name>
</gene>
<dbReference type="NCBIfam" id="TIGR02532">
    <property type="entry name" value="IV_pilin_GFxxxE"/>
    <property type="match status" value="1"/>
</dbReference>
<protein>
    <recommendedName>
        <fullName evidence="2">DUF1559 domain-containing protein</fullName>
    </recommendedName>
</protein>
<evidence type="ECO:0000259" key="2">
    <source>
        <dbReference type="Pfam" id="PF07596"/>
    </source>
</evidence>
<dbReference type="AlphaFoldDB" id="A0A518G7J0"/>
<dbReference type="SUPFAM" id="SSF54523">
    <property type="entry name" value="Pili subunits"/>
    <property type="match status" value="1"/>
</dbReference>
<dbReference type="InterPro" id="IPR012902">
    <property type="entry name" value="N_methyl_site"/>
</dbReference>
<sequence>MQRQQTYGTGPMHSVTRQRRIAFTLVELLVVIAIIGILVGLLLPAVQAAREAARRSQCSNNLLQMGLALHHFEFATEHFPAGSINPDGPIQNVDQGQHVSWIVQTLPFFEERTAYGMFDIEAGAYAPENAPVRKYPISTLLCPSYPFNRQRDDVAVTTYFGSQHDREAPIAADNDGMLFLNSNVRFRDILDGSSHTLLLGEGMLEATPLGWVSGTRSTLRNVGHPMNPPKDIDASEPTVLEVGGFSSYHTGGAQFVLADGAVRFLTQSINPDTYRQLANRADEELQDATF</sequence>
<keyword evidence="1" id="KW-0812">Transmembrane</keyword>
<dbReference type="InterPro" id="IPR011453">
    <property type="entry name" value="DUF1559"/>
</dbReference>
<evidence type="ECO:0000313" key="3">
    <source>
        <dbReference type="EMBL" id="QDV24554.1"/>
    </source>
</evidence>
<proteinExistence type="predicted"/>
<accession>A0A518G7J0</accession>
<dbReference type="InterPro" id="IPR045584">
    <property type="entry name" value="Pilin-like"/>
</dbReference>
<feature type="transmembrane region" description="Helical" evidence="1">
    <location>
        <begin position="21"/>
        <end position="46"/>
    </location>
</feature>
<evidence type="ECO:0000313" key="4">
    <source>
        <dbReference type="Proteomes" id="UP000318017"/>
    </source>
</evidence>
<dbReference type="EMBL" id="CP036298">
    <property type="protein sequence ID" value="QDV24554.1"/>
    <property type="molecule type" value="Genomic_DNA"/>
</dbReference>
<keyword evidence="4" id="KW-1185">Reference proteome</keyword>
<organism evidence="3 4">
    <name type="scientific">Aureliella helgolandensis</name>
    <dbReference type="NCBI Taxonomy" id="2527968"/>
    <lineage>
        <taxon>Bacteria</taxon>
        <taxon>Pseudomonadati</taxon>
        <taxon>Planctomycetota</taxon>
        <taxon>Planctomycetia</taxon>
        <taxon>Pirellulales</taxon>
        <taxon>Pirellulaceae</taxon>
        <taxon>Aureliella</taxon>
    </lineage>
</organism>
<evidence type="ECO:0000256" key="1">
    <source>
        <dbReference type="SAM" id="Phobius"/>
    </source>
</evidence>
<dbReference type="PANTHER" id="PTHR30093:SF2">
    <property type="entry name" value="TYPE II SECRETION SYSTEM PROTEIN H"/>
    <property type="match status" value="1"/>
</dbReference>
<dbReference type="PANTHER" id="PTHR30093">
    <property type="entry name" value="GENERAL SECRETION PATHWAY PROTEIN G"/>
    <property type="match status" value="1"/>
</dbReference>
<dbReference type="InterPro" id="IPR027558">
    <property type="entry name" value="Pre_pil_HX9DG_C"/>
</dbReference>
<name>A0A518G7J0_9BACT</name>
<keyword evidence="1" id="KW-0472">Membrane</keyword>
<keyword evidence="1" id="KW-1133">Transmembrane helix</keyword>
<reference evidence="3 4" key="1">
    <citation type="submission" date="2019-02" db="EMBL/GenBank/DDBJ databases">
        <title>Deep-cultivation of Planctomycetes and their phenomic and genomic characterization uncovers novel biology.</title>
        <authorList>
            <person name="Wiegand S."/>
            <person name="Jogler M."/>
            <person name="Boedeker C."/>
            <person name="Pinto D."/>
            <person name="Vollmers J."/>
            <person name="Rivas-Marin E."/>
            <person name="Kohn T."/>
            <person name="Peeters S.H."/>
            <person name="Heuer A."/>
            <person name="Rast P."/>
            <person name="Oberbeckmann S."/>
            <person name="Bunk B."/>
            <person name="Jeske O."/>
            <person name="Meyerdierks A."/>
            <person name="Storesund J.E."/>
            <person name="Kallscheuer N."/>
            <person name="Luecker S."/>
            <person name="Lage O.M."/>
            <person name="Pohl T."/>
            <person name="Merkel B.J."/>
            <person name="Hornburger P."/>
            <person name="Mueller R.-W."/>
            <person name="Bruemmer F."/>
            <person name="Labrenz M."/>
            <person name="Spormann A.M."/>
            <person name="Op den Camp H."/>
            <person name="Overmann J."/>
            <person name="Amann R."/>
            <person name="Jetten M.S.M."/>
            <person name="Mascher T."/>
            <person name="Medema M.H."/>
            <person name="Devos D.P."/>
            <person name="Kaster A.-K."/>
            <person name="Ovreas L."/>
            <person name="Rohde M."/>
            <person name="Galperin M.Y."/>
            <person name="Jogler C."/>
        </authorList>
    </citation>
    <scope>NUCLEOTIDE SEQUENCE [LARGE SCALE GENOMIC DNA]</scope>
    <source>
        <strain evidence="3 4">Q31a</strain>
    </source>
</reference>
<dbReference type="Pfam" id="PF07963">
    <property type="entry name" value="N_methyl"/>
    <property type="match status" value="1"/>
</dbReference>
<dbReference type="Pfam" id="PF07596">
    <property type="entry name" value="SBP_bac_10"/>
    <property type="match status" value="1"/>
</dbReference>